<dbReference type="AlphaFoldDB" id="A0A2V2MU58"/>
<dbReference type="Pfam" id="PF13302">
    <property type="entry name" value="Acetyltransf_3"/>
    <property type="match status" value="1"/>
</dbReference>
<dbReference type="PROSITE" id="PS51186">
    <property type="entry name" value="GNAT"/>
    <property type="match status" value="1"/>
</dbReference>
<keyword evidence="2" id="KW-0012">Acyltransferase</keyword>
<evidence type="ECO:0000256" key="3">
    <source>
        <dbReference type="ARBA" id="ARBA00038502"/>
    </source>
</evidence>
<dbReference type="Proteomes" id="UP000245657">
    <property type="component" value="Unassembled WGS sequence"/>
</dbReference>
<dbReference type="PANTHER" id="PTHR43792:SF8">
    <property type="entry name" value="[RIBOSOMAL PROTEIN US5]-ALANINE N-ACETYLTRANSFERASE"/>
    <property type="match status" value="1"/>
</dbReference>
<proteinExistence type="inferred from homology"/>
<dbReference type="SUPFAM" id="SSF55729">
    <property type="entry name" value="Acyl-CoA N-acyltransferases (Nat)"/>
    <property type="match status" value="1"/>
</dbReference>
<comment type="similarity">
    <text evidence="3">Belongs to the acetyltransferase family. RimJ subfamily.</text>
</comment>
<organism evidence="5 6">
    <name type="scientific">Methanospirillum lacunae</name>
    <dbReference type="NCBI Taxonomy" id="668570"/>
    <lineage>
        <taxon>Archaea</taxon>
        <taxon>Methanobacteriati</taxon>
        <taxon>Methanobacteriota</taxon>
        <taxon>Stenosarchaea group</taxon>
        <taxon>Methanomicrobia</taxon>
        <taxon>Methanomicrobiales</taxon>
        <taxon>Methanospirillaceae</taxon>
        <taxon>Methanospirillum</taxon>
    </lineage>
</organism>
<keyword evidence="6" id="KW-1185">Reference proteome</keyword>
<accession>A0A2V2MU58</accession>
<dbReference type="InterPro" id="IPR051531">
    <property type="entry name" value="N-acetyltransferase"/>
</dbReference>
<dbReference type="EMBL" id="QGMY01000008">
    <property type="protein sequence ID" value="PWR71724.1"/>
    <property type="molecule type" value="Genomic_DNA"/>
</dbReference>
<feature type="domain" description="N-acetyltransferase" evidence="4">
    <location>
        <begin position="25"/>
        <end position="172"/>
    </location>
</feature>
<evidence type="ECO:0000256" key="2">
    <source>
        <dbReference type="ARBA" id="ARBA00023315"/>
    </source>
</evidence>
<dbReference type="InterPro" id="IPR000182">
    <property type="entry name" value="GNAT_dom"/>
</dbReference>
<comment type="caution">
    <text evidence="5">The sequence shown here is derived from an EMBL/GenBank/DDBJ whole genome shotgun (WGS) entry which is preliminary data.</text>
</comment>
<dbReference type="GO" id="GO:0016747">
    <property type="term" value="F:acyltransferase activity, transferring groups other than amino-acyl groups"/>
    <property type="evidence" value="ECO:0007669"/>
    <property type="project" value="InterPro"/>
</dbReference>
<evidence type="ECO:0000259" key="4">
    <source>
        <dbReference type="PROSITE" id="PS51186"/>
    </source>
</evidence>
<dbReference type="PANTHER" id="PTHR43792">
    <property type="entry name" value="GNAT FAMILY, PUTATIVE (AFU_ORTHOLOGUE AFUA_3G00765)-RELATED-RELATED"/>
    <property type="match status" value="1"/>
</dbReference>
<gene>
    <name evidence="5" type="ORF">DK846_11655</name>
</gene>
<evidence type="ECO:0000313" key="5">
    <source>
        <dbReference type="EMBL" id="PWR71724.1"/>
    </source>
</evidence>
<evidence type="ECO:0000313" key="6">
    <source>
        <dbReference type="Proteomes" id="UP000245657"/>
    </source>
</evidence>
<keyword evidence="1 5" id="KW-0808">Transferase</keyword>
<sequence length="195" mass="22141">MDNYPILKTTRLVLRKFLYEEACIVKELAGSEEVAHGCINIPHPYMPGLAEIWIASHEIWYSEGSQVVFAVTRKEDGWIIGAVGLTLEPEHARAELGYWIGFPFWNHGYATEAAEAVITYAFDELLLHRITASHFVRNLASGRVLEKLGMKKEGLLREHLLKDGIREDVIIRGILRSDGRSFSEEIRANYSGERT</sequence>
<dbReference type="Gene3D" id="3.40.630.30">
    <property type="match status" value="1"/>
</dbReference>
<dbReference type="OrthoDB" id="120213at2157"/>
<evidence type="ECO:0000256" key="1">
    <source>
        <dbReference type="ARBA" id="ARBA00022679"/>
    </source>
</evidence>
<protein>
    <submittedName>
        <fullName evidence="5">GNAT family N-acetyltransferase</fullName>
    </submittedName>
</protein>
<dbReference type="InterPro" id="IPR016181">
    <property type="entry name" value="Acyl_CoA_acyltransferase"/>
</dbReference>
<reference evidence="5 6" key="1">
    <citation type="submission" date="2018-05" db="EMBL/GenBank/DDBJ databases">
        <title>Draft genome of Methanospirillum lacunae Ki8-1.</title>
        <authorList>
            <person name="Dueholm M.S."/>
            <person name="Nielsen P.H."/>
            <person name="Bakmann L.F."/>
            <person name="Otzen D.E."/>
        </authorList>
    </citation>
    <scope>NUCLEOTIDE SEQUENCE [LARGE SCALE GENOMIC DNA]</scope>
    <source>
        <strain evidence="5 6">Ki8-1</strain>
    </source>
</reference>
<name>A0A2V2MU58_9EURY</name>